<feature type="compositionally biased region" description="Polar residues" evidence="2">
    <location>
        <begin position="317"/>
        <end position="338"/>
    </location>
</feature>
<feature type="region of interest" description="Disordered" evidence="2">
    <location>
        <begin position="317"/>
        <end position="346"/>
    </location>
</feature>
<evidence type="ECO:0000256" key="2">
    <source>
        <dbReference type="SAM" id="MobiDB-lite"/>
    </source>
</evidence>
<comment type="caution">
    <text evidence="3">The sequence shown here is derived from an EMBL/GenBank/DDBJ whole genome shotgun (WGS) entry which is preliminary data.</text>
</comment>
<evidence type="ECO:0000313" key="3">
    <source>
        <dbReference type="EMBL" id="KAG8431349.1"/>
    </source>
</evidence>
<dbReference type="AlphaFoldDB" id="A0A8T2IFD2"/>
<feature type="compositionally biased region" description="Low complexity" evidence="2">
    <location>
        <begin position="194"/>
        <end position="206"/>
    </location>
</feature>
<protein>
    <submittedName>
        <fullName evidence="3">Uncharacterized protein</fullName>
    </submittedName>
</protein>
<organism evidence="3 4">
    <name type="scientific">Hymenochirus boettgeri</name>
    <name type="common">Congo dwarf clawed frog</name>
    <dbReference type="NCBI Taxonomy" id="247094"/>
    <lineage>
        <taxon>Eukaryota</taxon>
        <taxon>Metazoa</taxon>
        <taxon>Chordata</taxon>
        <taxon>Craniata</taxon>
        <taxon>Vertebrata</taxon>
        <taxon>Euteleostomi</taxon>
        <taxon>Amphibia</taxon>
        <taxon>Batrachia</taxon>
        <taxon>Anura</taxon>
        <taxon>Pipoidea</taxon>
        <taxon>Pipidae</taxon>
        <taxon>Pipinae</taxon>
        <taxon>Hymenochirus</taxon>
    </lineage>
</organism>
<proteinExistence type="predicted"/>
<feature type="compositionally biased region" description="Polar residues" evidence="2">
    <location>
        <begin position="114"/>
        <end position="124"/>
    </location>
</feature>
<feature type="compositionally biased region" description="Basic and acidic residues" evidence="2">
    <location>
        <begin position="286"/>
        <end position="303"/>
    </location>
</feature>
<reference evidence="3" key="1">
    <citation type="thesis" date="2020" institute="ProQuest LLC" country="789 East Eisenhower Parkway, Ann Arbor, MI, USA">
        <title>Comparative Genomics and Chromosome Evolution.</title>
        <authorList>
            <person name="Mudd A.B."/>
        </authorList>
    </citation>
    <scope>NUCLEOTIDE SEQUENCE</scope>
    <source>
        <strain evidence="3">Female2</strain>
        <tissue evidence="3">Blood</tissue>
    </source>
</reference>
<feature type="coiled-coil region" evidence="1">
    <location>
        <begin position="387"/>
        <end position="414"/>
    </location>
</feature>
<evidence type="ECO:0000313" key="4">
    <source>
        <dbReference type="Proteomes" id="UP000812440"/>
    </source>
</evidence>
<evidence type="ECO:0000256" key="1">
    <source>
        <dbReference type="SAM" id="Coils"/>
    </source>
</evidence>
<dbReference type="GO" id="GO:0008017">
    <property type="term" value="F:microtubule binding"/>
    <property type="evidence" value="ECO:0007669"/>
    <property type="project" value="TreeGrafter"/>
</dbReference>
<dbReference type="EMBL" id="JAACNH010000239">
    <property type="protein sequence ID" value="KAG8431349.1"/>
    <property type="molecule type" value="Genomic_DNA"/>
</dbReference>
<sequence>MADQHLPVGQGVQIRFIGDLKENGKPRGRRSKQDSYGVAVRVQGIDGQPFVVLNSGDKTKSSYGVQIKTQESYGNASPTSPTEYHSYTSKFSRTNRSFSSESELPENPYDSKSFKPNSSLYSSTSDEEQSAKPQSNIRGRDGLSSLPRPLQGSHRDELRRSQSQGSLTEPEIVESFDYDRHYSERSSTLDTAYSQSSRDSAWSSSSQKIGNGKYATVGRSSTANPQLNSVGVKPLLQKKNGLSIRSPSRQSREEIDTKPLSSVDSLITKFDTKGQVRGRTARRSPALKEERKRSQSLDSRKSYQDTVDVSSIILQQQNEVQTRAEPTNTGNSSFTGQSNERENINRSRLTKEWLDQSAEKPVMVKPGEFQQRMKLEASRPKKLEFQLEESMEECRRLKDLYERKKNELNTMSQE</sequence>
<accession>A0A8T2IFD2</accession>
<keyword evidence="1" id="KW-0175">Coiled coil</keyword>
<dbReference type="Proteomes" id="UP000812440">
    <property type="component" value="Unassembled WGS sequence"/>
</dbReference>
<gene>
    <name evidence="3" type="ORF">GDO86_019014</name>
</gene>
<feature type="compositionally biased region" description="Polar residues" evidence="2">
    <location>
        <begin position="218"/>
        <end position="229"/>
    </location>
</feature>
<dbReference type="GO" id="GO:0000226">
    <property type="term" value="P:microtubule cytoskeleton organization"/>
    <property type="evidence" value="ECO:0007669"/>
    <property type="project" value="TreeGrafter"/>
</dbReference>
<dbReference type="GO" id="GO:0005923">
    <property type="term" value="C:bicellular tight junction"/>
    <property type="evidence" value="ECO:0007669"/>
    <property type="project" value="TreeGrafter"/>
</dbReference>
<feature type="compositionally biased region" description="Polar residues" evidence="2">
    <location>
        <begin position="93"/>
        <end position="102"/>
    </location>
</feature>
<dbReference type="PANTHER" id="PTHR46349">
    <property type="entry name" value="CINGULIN-LIKE PROTEIN 1-RELATED"/>
    <property type="match status" value="1"/>
</dbReference>
<name>A0A8T2IFD2_9PIPI</name>
<feature type="region of interest" description="Disordered" evidence="2">
    <location>
        <begin position="93"/>
        <end position="304"/>
    </location>
</feature>
<dbReference type="OrthoDB" id="6108017at2759"/>
<dbReference type="PANTHER" id="PTHR46349:SF4">
    <property type="entry name" value="CINGULIN"/>
    <property type="match status" value="1"/>
</dbReference>
<keyword evidence="4" id="KW-1185">Reference proteome</keyword>